<sequence length="100" mass="11894">MSEIPFLELCISLNYFLKSGHFEQFKIIFQRTKIQSEDHVSLLLLSNVVKRYHPSLSNVTKCILDMSLSFFHILYICIYVLCEREKERERGCEVCCCYMK</sequence>
<dbReference type="AlphaFoldDB" id="A0A4D9EN91"/>
<accession>A0A4D9EN91</accession>
<name>A0A4D9EN91_9SAUR</name>
<organism evidence="1 2">
    <name type="scientific">Platysternon megacephalum</name>
    <name type="common">big-headed turtle</name>
    <dbReference type="NCBI Taxonomy" id="55544"/>
    <lineage>
        <taxon>Eukaryota</taxon>
        <taxon>Metazoa</taxon>
        <taxon>Chordata</taxon>
        <taxon>Craniata</taxon>
        <taxon>Vertebrata</taxon>
        <taxon>Euteleostomi</taxon>
        <taxon>Archelosauria</taxon>
        <taxon>Testudinata</taxon>
        <taxon>Testudines</taxon>
        <taxon>Cryptodira</taxon>
        <taxon>Durocryptodira</taxon>
        <taxon>Testudinoidea</taxon>
        <taxon>Platysternidae</taxon>
        <taxon>Platysternon</taxon>
    </lineage>
</organism>
<evidence type="ECO:0000313" key="1">
    <source>
        <dbReference type="EMBL" id="TFK12307.1"/>
    </source>
</evidence>
<proteinExistence type="predicted"/>
<keyword evidence="2" id="KW-1185">Reference proteome</keyword>
<reference evidence="1 2" key="1">
    <citation type="submission" date="2019-04" db="EMBL/GenBank/DDBJ databases">
        <title>Draft genome of the big-headed turtle Platysternon megacephalum.</title>
        <authorList>
            <person name="Gong S."/>
        </authorList>
    </citation>
    <scope>NUCLEOTIDE SEQUENCE [LARGE SCALE GENOMIC DNA]</scope>
    <source>
        <strain evidence="1">DO16091913</strain>
        <tissue evidence="1">Muscle</tissue>
    </source>
</reference>
<gene>
    <name evidence="1" type="ORF">DR999_PMT04360</name>
</gene>
<evidence type="ECO:0000313" key="2">
    <source>
        <dbReference type="Proteomes" id="UP000297703"/>
    </source>
</evidence>
<reference evidence="1 2" key="2">
    <citation type="submission" date="2019-04" db="EMBL/GenBank/DDBJ databases">
        <title>The genome sequence of big-headed turtle.</title>
        <authorList>
            <person name="Gong S."/>
        </authorList>
    </citation>
    <scope>NUCLEOTIDE SEQUENCE [LARGE SCALE GENOMIC DNA]</scope>
    <source>
        <strain evidence="1">DO16091913</strain>
        <tissue evidence="1">Muscle</tissue>
    </source>
</reference>
<dbReference type="Proteomes" id="UP000297703">
    <property type="component" value="Unassembled WGS sequence"/>
</dbReference>
<protein>
    <submittedName>
        <fullName evidence="1">Partitioning defective 3-like protein</fullName>
    </submittedName>
</protein>
<dbReference type="EMBL" id="QXTE01000024">
    <property type="protein sequence ID" value="TFK12307.1"/>
    <property type="molecule type" value="Genomic_DNA"/>
</dbReference>
<comment type="caution">
    <text evidence="1">The sequence shown here is derived from an EMBL/GenBank/DDBJ whole genome shotgun (WGS) entry which is preliminary data.</text>
</comment>